<name>A0A6F8YX66_9ACTN</name>
<keyword evidence="3" id="KW-1185">Reference proteome</keyword>
<reference evidence="2 3" key="2">
    <citation type="submission" date="2020-03" db="EMBL/GenBank/DDBJ databases">
        <authorList>
            <person name="Ichikawa N."/>
            <person name="Kimura A."/>
            <person name="Kitahashi Y."/>
            <person name="Uohara A."/>
        </authorList>
    </citation>
    <scope>NUCLEOTIDE SEQUENCE [LARGE SCALE GENOMIC DNA]</scope>
    <source>
        <strain evidence="2 3">NBRC 105367</strain>
    </source>
</reference>
<dbReference type="KEGG" id="psuu:Psuf_079060"/>
<evidence type="ECO:0000313" key="3">
    <source>
        <dbReference type="Proteomes" id="UP000503011"/>
    </source>
</evidence>
<sequence>MDRRAPDLETPAMELSGSRSERIGRGGGRWFSDVPAARGRRGRPGVWAAEGEAAGATAVTTAGVAAARIFCFCIRIPRSAAAPLRGMVRTASIKVATSTPEGL</sequence>
<reference evidence="2 3" key="1">
    <citation type="submission" date="2020-03" db="EMBL/GenBank/DDBJ databases">
        <title>Whole genome shotgun sequence of Phytohabitans suffuscus NBRC 105367.</title>
        <authorList>
            <person name="Komaki H."/>
            <person name="Tamura T."/>
        </authorList>
    </citation>
    <scope>NUCLEOTIDE SEQUENCE [LARGE SCALE GENOMIC DNA]</scope>
    <source>
        <strain evidence="2 3">NBRC 105367</strain>
    </source>
</reference>
<protein>
    <submittedName>
        <fullName evidence="2">Uncharacterized protein</fullName>
    </submittedName>
</protein>
<feature type="region of interest" description="Disordered" evidence="1">
    <location>
        <begin position="1"/>
        <end position="42"/>
    </location>
</feature>
<proteinExistence type="predicted"/>
<dbReference type="Proteomes" id="UP000503011">
    <property type="component" value="Chromosome"/>
</dbReference>
<organism evidence="2 3">
    <name type="scientific">Phytohabitans suffuscus</name>
    <dbReference type="NCBI Taxonomy" id="624315"/>
    <lineage>
        <taxon>Bacteria</taxon>
        <taxon>Bacillati</taxon>
        <taxon>Actinomycetota</taxon>
        <taxon>Actinomycetes</taxon>
        <taxon>Micromonosporales</taxon>
        <taxon>Micromonosporaceae</taxon>
    </lineage>
</organism>
<evidence type="ECO:0000256" key="1">
    <source>
        <dbReference type="SAM" id="MobiDB-lite"/>
    </source>
</evidence>
<dbReference type="AlphaFoldDB" id="A0A6F8YX66"/>
<dbReference type="EMBL" id="AP022871">
    <property type="protein sequence ID" value="BCB90593.1"/>
    <property type="molecule type" value="Genomic_DNA"/>
</dbReference>
<accession>A0A6F8YX66</accession>
<evidence type="ECO:0000313" key="2">
    <source>
        <dbReference type="EMBL" id="BCB90593.1"/>
    </source>
</evidence>
<gene>
    <name evidence="2" type="ORF">Psuf_079060</name>
</gene>